<comment type="caution">
    <text evidence="6">The sequence shown here is derived from an EMBL/GenBank/DDBJ whole genome shotgun (WGS) entry which is preliminary data.</text>
</comment>
<dbReference type="Proteomes" id="UP000198211">
    <property type="component" value="Unassembled WGS sequence"/>
</dbReference>
<evidence type="ECO:0000256" key="4">
    <source>
        <dbReference type="ARBA" id="ARBA00022729"/>
    </source>
</evidence>
<dbReference type="OrthoDB" id="127916at2759"/>
<dbReference type="GO" id="GO:0005576">
    <property type="term" value="C:extracellular region"/>
    <property type="evidence" value="ECO:0007669"/>
    <property type="project" value="UniProtKB-SubCell"/>
</dbReference>
<organism evidence="6 7">
    <name type="scientific">Phytophthora megakarya</name>
    <dbReference type="NCBI Taxonomy" id="4795"/>
    <lineage>
        <taxon>Eukaryota</taxon>
        <taxon>Sar</taxon>
        <taxon>Stramenopiles</taxon>
        <taxon>Oomycota</taxon>
        <taxon>Peronosporomycetes</taxon>
        <taxon>Peronosporales</taxon>
        <taxon>Peronosporaceae</taxon>
        <taxon>Phytophthora</taxon>
    </lineage>
</organism>
<comment type="similarity">
    <text evidence="2 5">Belongs to the RxLR effector family.</text>
</comment>
<accession>A0A225WMD1</accession>
<evidence type="ECO:0000313" key="6">
    <source>
        <dbReference type="EMBL" id="OWZ18732.1"/>
    </source>
</evidence>
<dbReference type="InterPro" id="IPR031825">
    <property type="entry name" value="RXLR"/>
</dbReference>
<evidence type="ECO:0000256" key="5">
    <source>
        <dbReference type="RuleBase" id="RU367124"/>
    </source>
</evidence>
<evidence type="ECO:0000256" key="1">
    <source>
        <dbReference type="ARBA" id="ARBA00004613"/>
    </source>
</evidence>
<comment type="domain">
    <text evidence="5">The RxLR-dEER motif acts to carry the protein into the host cell cytoplasm through binding to cell surface phosphatidylinositol-3-phosphate.</text>
</comment>
<feature type="chain" id="PRO_5028523378" description="RxLR effector protein" evidence="5">
    <location>
        <begin position="18"/>
        <end position="131"/>
    </location>
</feature>
<feature type="signal peptide" evidence="5">
    <location>
        <begin position="1"/>
        <end position="17"/>
    </location>
</feature>
<comment type="subcellular location">
    <subcellularLocation>
        <location evidence="1 5">Secreted</location>
    </subcellularLocation>
</comment>
<keyword evidence="4 5" id="KW-0732">Signal</keyword>
<proteinExistence type="inferred from homology"/>
<evidence type="ECO:0000256" key="2">
    <source>
        <dbReference type="ARBA" id="ARBA00010400"/>
    </source>
</evidence>
<reference evidence="7" key="1">
    <citation type="submission" date="2017-03" db="EMBL/GenBank/DDBJ databases">
        <title>Phytopthora megakarya and P. palmivora, two closely related causual agents of cacao black pod achieved similar genome size and gene model numbers by different mechanisms.</title>
        <authorList>
            <person name="Ali S."/>
            <person name="Shao J."/>
            <person name="Larry D.J."/>
            <person name="Kronmiller B."/>
            <person name="Shen D."/>
            <person name="Strem M.D."/>
            <person name="Melnick R.L."/>
            <person name="Guiltinan M.J."/>
            <person name="Tyler B.M."/>
            <person name="Meinhardt L.W."/>
            <person name="Bailey B.A."/>
        </authorList>
    </citation>
    <scope>NUCLEOTIDE SEQUENCE [LARGE SCALE GENOMIC DNA]</scope>
    <source>
        <strain evidence="7">zdho120</strain>
    </source>
</reference>
<dbReference type="Pfam" id="PF16810">
    <property type="entry name" value="RXLR"/>
    <property type="match status" value="1"/>
</dbReference>
<evidence type="ECO:0000256" key="3">
    <source>
        <dbReference type="ARBA" id="ARBA00022525"/>
    </source>
</evidence>
<dbReference type="EMBL" id="NBNE01000546">
    <property type="protein sequence ID" value="OWZ18732.1"/>
    <property type="molecule type" value="Genomic_DNA"/>
</dbReference>
<comment type="function">
    <text evidence="5">Effector that suppresses plant defense responses during pathogen infection.</text>
</comment>
<evidence type="ECO:0000313" key="7">
    <source>
        <dbReference type="Proteomes" id="UP000198211"/>
    </source>
</evidence>
<keyword evidence="3 5" id="KW-0964">Secreted</keyword>
<keyword evidence="7" id="KW-1185">Reference proteome</keyword>
<name>A0A225WMD1_9STRA</name>
<protein>
    <recommendedName>
        <fullName evidence="5">RxLR effector protein</fullName>
    </recommendedName>
</protein>
<sequence length="131" mass="14044">MRCAFYVAIAVAVLARGSVITAFANTDEANLLSKATPDFATDAVISQKRFLRVADPKGSALMPDDEERAPKIKLLSDIVEKLDKAKEASKQAVQSVQKAPKNAVKGVQKATEFTKDELAAAAGLLKLKKTK</sequence>
<dbReference type="AlphaFoldDB" id="A0A225WMD1"/>
<gene>
    <name evidence="6" type="ORF">PHMEG_0007134</name>
</gene>